<keyword evidence="6" id="KW-0539">Nucleus</keyword>
<accession>A0A8T1WMH6</accession>
<organism evidence="8 9">
    <name type="scientific">Phytophthora boehmeriae</name>
    <dbReference type="NCBI Taxonomy" id="109152"/>
    <lineage>
        <taxon>Eukaryota</taxon>
        <taxon>Sar</taxon>
        <taxon>Stramenopiles</taxon>
        <taxon>Oomycota</taxon>
        <taxon>Peronosporomycetes</taxon>
        <taxon>Peronosporales</taxon>
        <taxon>Peronosporaceae</taxon>
        <taxon>Phytophthora</taxon>
    </lineage>
</organism>
<keyword evidence="5" id="KW-0804">Transcription</keyword>
<evidence type="ECO:0000313" key="9">
    <source>
        <dbReference type="Proteomes" id="UP000693981"/>
    </source>
</evidence>
<dbReference type="GO" id="GO:0001046">
    <property type="term" value="F:core promoter sequence-specific DNA binding"/>
    <property type="evidence" value="ECO:0007669"/>
    <property type="project" value="TreeGrafter"/>
</dbReference>
<keyword evidence="4" id="KW-0238">DNA-binding</keyword>
<dbReference type="GO" id="GO:0042796">
    <property type="term" value="P:snRNA transcription by RNA polymerase III"/>
    <property type="evidence" value="ECO:0007669"/>
    <property type="project" value="TreeGrafter"/>
</dbReference>
<comment type="subcellular location">
    <subcellularLocation>
        <location evidence="1">Nucleus</location>
    </subcellularLocation>
</comment>
<evidence type="ECO:0000313" key="8">
    <source>
        <dbReference type="EMBL" id="KAG7395202.1"/>
    </source>
</evidence>
<protein>
    <submittedName>
        <fullName evidence="8">Small nuclear RNA activating complex, polypeptide 3</fullName>
    </submittedName>
</protein>
<evidence type="ECO:0000256" key="3">
    <source>
        <dbReference type="ARBA" id="ARBA00023015"/>
    </source>
</evidence>
<evidence type="ECO:0000256" key="1">
    <source>
        <dbReference type="ARBA" id="ARBA00004123"/>
    </source>
</evidence>
<dbReference type="PANTHER" id="PTHR13421:SF16">
    <property type="entry name" value="SNRNA-ACTIVATING PROTEIN COMPLEX SUBUNIT 3"/>
    <property type="match status" value="1"/>
</dbReference>
<evidence type="ECO:0000256" key="2">
    <source>
        <dbReference type="ARBA" id="ARBA00010410"/>
    </source>
</evidence>
<dbReference type="PANTHER" id="PTHR13421">
    <property type="entry name" value="SNRNA-ACTIVATING PROTEIN COMPLEX SUBUNIT 3"/>
    <property type="match status" value="1"/>
</dbReference>
<sequence length="452" mass="52080">MDFAALFPPLVSDADCKEDFSSVDISVDDLSLPPLEKAVDAGIYRALRRWNEGDPAHVDAALPYLERVKKYQRIANIMLHPDVELATAELQEEEQENEAEGAPEEEPEAVADRAAQVAKARAKVAALKRKDKEIKKRQRQQKSEQTQYRAVVDELADIEELREQRQPSERLQQFVAKFVPKKRRLVQKRSMADTVTAMSFEFARPLPDPEAAQGEMEEEVKSSATGRTIQDIDPILWFDVLHPSKDPARTQSFLVRRSQRLSELVDLIACANDERLHQHDKPSKLVYFGQKFFVDRRIPGCLDYSEQILQWIRAKPEREAKYGTFIVGERVTRSLHSTTFASLELQVDIPGVYIHQGECEHLLRLRDARMPHEYDAPTSDGIFPLRLPNLHNRQLRNCLVCQHYSAKFVCYGDRLALMDPMFFCERCYRAAHYDAEGNLLYDDFLSFPFIQE</sequence>
<comment type="similarity">
    <text evidence="2">Belongs to the SNAPC3/SRD2 family.</text>
</comment>
<keyword evidence="9" id="KW-1185">Reference proteome</keyword>
<proteinExistence type="inferred from homology"/>
<gene>
    <name evidence="8" type="primary">SNAPC3</name>
    <name evidence="8" type="ORF">PHYBOEH_004109</name>
</gene>
<feature type="region of interest" description="Disordered" evidence="7">
    <location>
        <begin position="90"/>
        <end position="110"/>
    </location>
</feature>
<comment type="caution">
    <text evidence="8">The sequence shown here is derived from an EMBL/GenBank/DDBJ whole genome shotgun (WGS) entry which is preliminary data.</text>
</comment>
<feature type="compositionally biased region" description="Acidic residues" evidence="7">
    <location>
        <begin position="90"/>
        <end position="109"/>
    </location>
</feature>
<name>A0A8T1WMH6_9STRA</name>
<dbReference type="Proteomes" id="UP000693981">
    <property type="component" value="Unassembled WGS sequence"/>
</dbReference>
<dbReference type="GO" id="GO:0001006">
    <property type="term" value="F:RNA polymerase III type 3 promoter sequence-specific DNA binding"/>
    <property type="evidence" value="ECO:0007669"/>
    <property type="project" value="TreeGrafter"/>
</dbReference>
<evidence type="ECO:0000256" key="4">
    <source>
        <dbReference type="ARBA" id="ARBA00023125"/>
    </source>
</evidence>
<dbReference type="AlphaFoldDB" id="A0A8T1WMH6"/>
<dbReference type="Pfam" id="PF12251">
    <property type="entry name" value="SNAPC3"/>
    <property type="match status" value="1"/>
</dbReference>
<dbReference type="GO" id="GO:0019185">
    <property type="term" value="C:snRNA-activating protein complex"/>
    <property type="evidence" value="ECO:0007669"/>
    <property type="project" value="TreeGrafter"/>
</dbReference>
<dbReference type="GO" id="GO:0003681">
    <property type="term" value="F:bent DNA binding"/>
    <property type="evidence" value="ECO:0007669"/>
    <property type="project" value="TreeGrafter"/>
</dbReference>
<evidence type="ECO:0000256" key="7">
    <source>
        <dbReference type="SAM" id="MobiDB-lite"/>
    </source>
</evidence>
<dbReference type="GO" id="GO:0005634">
    <property type="term" value="C:nucleus"/>
    <property type="evidence" value="ECO:0007669"/>
    <property type="project" value="UniProtKB-SubCell"/>
</dbReference>
<dbReference type="InterPro" id="IPR022042">
    <property type="entry name" value="snRNA-activating_su3"/>
</dbReference>
<evidence type="ECO:0000256" key="5">
    <source>
        <dbReference type="ARBA" id="ARBA00023163"/>
    </source>
</evidence>
<dbReference type="GO" id="GO:0000978">
    <property type="term" value="F:RNA polymerase II cis-regulatory region sequence-specific DNA binding"/>
    <property type="evidence" value="ECO:0007669"/>
    <property type="project" value="TreeGrafter"/>
</dbReference>
<keyword evidence="3" id="KW-0805">Transcription regulation</keyword>
<reference evidence="8" key="1">
    <citation type="submission" date="2021-02" db="EMBL/GenBank/DDBJ databases">
        <authorList>
            <person name="Palmer J.M."/>
        </authorList>
    </citation>
    <scope>NUCLEOTIDE SEQUENCE</scope>
    <source>
        <strain evidence="8">SCRP23</strain>
    </source>
</reference>
<dbReference type="GO" id="GO:0042795">
    <property type="term" value="P:snRNA transcription by RNA polymerase II"/>
    <property type="evidence" value="ECO:0007669"/>
    <property type="project" value="TreeGrafter"/>
</dbReference>
<dbReference type="EMBL" id="JAGDFL010000220">
    <property type="protein sequence ID" value="KAG7395202.1"/>
    <property type="molecule type" value="Genomic_DNA"/>
</dbReference>
<dbReference type="OrthoDB" id="46583at2759"/>
<evidence type="ECO:0000256" key="6">
    <source>
        <dbReference type="ARBA" id="ARBA00023242"/>
    </source>
</evidence>